<organism evidence="2 3">
    <name type="scientific">Azospirillum oleiclasticum</name>
    <dbReference type="NCBI Taxonomy" id="2735135"/>
    <lineage>
        <taxon>Bacteria</taxon>
        <taxon>Pseudomonadati</taxon>
        <taxon>Pseudomonadota</taxon>
        <taxon>Alphaproteobacteria</taxon>
        <taxon>Rhodospirillales</taxon>
        <taxon>Azospirillaceae</taxon>
        <taxon>Azospirillum</taxon>
    </lineage>
</organism>
<dbReference type="RefSeq" id="WP_180281450.1">
    <property type="nucleotide sequence ID" value="NZ_JABFDB010000004.1"/>
</dbReference>
<keyword evidence="3" id="KW-1185">Reference proteome</keyword>
<dbReference type="NCBIfam" id="TIGR00199">
    <property type="entry name" value="PncC_domain"/>
    <property type="match status" value="1"/>
</dbReference>
<evidence type="ECO:0000313" key="2">
    <source>
        <dbReference type="EMBL" id="NYZ19677.1"/>
    </source>
</evidence>
<dbReference type="Pfam" id="PF02464">
    <property type="entry name" value="CinA"/>
    <property type="match status" value="1"/>
</dbReference>
<accession>A0ABX2T6K0</accession>
<dbReference type="Gene3D" id="3.90.950.20">
    <property type="entry name" value="CinA-like"/>
    <property type="match status" value="1"/>
</dbReference>
<evidence type="ECO:0000259" key="1">
    <source>
        <dbReference type="Pfam" id="PF02464"/>
    </source>
</evidence>
<feature type="domain" description="CinA C-terminal" evidence="1">
    <location>
        <begin position="15"/>
        <end position="164"/>
    </location>
</feature>
<name>A0ABX2T6K0_9PROT</name>
<dbReference type="SUPFAM" id="SSF142433">
    <property type="entry name" value="CinA-like"/>
    <property type="match status" value="1"/>
</dbReference>
<gene>
    <name evidence="2" type="ORF">HND93_08130</name>
</gene>
<evidence type="ECO:0000313" key="3">
    <source>
        <dbReference type="Proteomes" id="UP000584642"/>
    </source>
</evidence>
<dbReference type="EMBL" id="JABFDB010000004">
    <property type="protein sequence ID" value="NYZ19677.1"/>
    <property type="molecule type" value="Genomic_DNA"/>
</dbReference>
<protein>
    <submittedName>
        <fullName evidence="2">CinA family protein</fullName>
    </submittedName>
</protein>
<comment type="caution">
    <text evidence="2">The sequence shown here is derived from an EMBL/GenBank/DDBJ whole genome shotgun (WGS) entry which is preliminary data.</text>
</comment>
<dbReference type="InterPro" id="IPR036653">
    <property type="entry name" value="CinA-like_C"/>
</dbReference>
<reference evidence="2 3" key="1">
    <citation type="submission" date="2020-05" db="EMBL/GenBank/DDBJ databases">
        <title>Azospirillum oleiclasticum sp. nov, a nitrogen-fixing and heavy crude oil-emulsifying bacterium isolated from the crude oil of Yumen Oilfield.</title>
        <authorList>
            <person name="Wu D."/>
            <person name="Cai M."/>
            <person name="Zhang X."/>
        </authorList>
    </citation>
    <scope>NUCLEOTIDE SEQUENCE [LARGE SCALE GENOMIC DNA]</scope>
    <source>
        <strain evidence="2 3">ROY-1-1-2</strain>
    </source>
</reference>
<dbReference type="InterPro" id="IPR008136">
    <property type="entry name" value="CinA_C"/>
</dbReference>
<sequence length="178" mass="18082">MTADAPCRFAPDLADLAHRVVETYRAAGLRLITAESCTAGLIGACLAAAPDSTAVLHGAYVTYCSDLKSEALGVPADLIRERTPYDPEVARRMAQGALDRSPGVAVALSVTGVGGPDPDLGKPAGLVYIGLVRRGGDTVVEEHRFPGPPDAVLTATIRAALSLALAHAPGTGRGAGGS</sequence>
<proteinExistence type="predicted"/>
<dbReference type="Proteomes" id="UP000584642">
    <property type="component" value="Unassembled WGS sequence"/>
</dbReference>